<evidence type="ECO:0000313" key="5">
    <source>
        <dbReference type="EMBL" id="ORX55801.1"/>
    </source>
</evidence>
<dbReference type="Proteomes" id="UP000242146">
    <property type="component" value="Unassembled WGS sequence"/>
</dbReference>
<accession>A0A1X2GKF0</accession>
<dbReference type="EMBL" id="MCGT01000011">
    <property type="protein sequence ID" value="ORX55798.1"/>
    <property type="molecule type" value="Genomic_DNA"/>
</dbReference>
<keyword evidence="6" id="KW-1185">Reference proteome</keyword>
<organism evidence="4 6">
    <name type="scientific">Hesseltinella vesiculosa</name>
    <dbReference type="NCBI Taxonomy" id="101127"/>
    <lineage>
        <taxon>Eukaryota</taxon>
        <taxon>Fungi</taxon>
        <taxon>Fungi incertae sedis</taxon>
        <taxon>Mucoromycota</taxon>
        <taxon>Mucoromycotina</taxon>
        <taxon>Mucoromycetes</taxon>
        <taxon>Mucorales</taxon>
        <taxon>Cunninghamellaceae</taxon>
        <taxon>Hesseltinella</taxon>
    </lineage>
</organism>
<reference evidence="4 6" key="1">
    <citation type="submission" date="2016-07" db="EMBL/GenBank/DDBJ databases">
        <title>Pervasive Adenine N6-methylation of Active Genes in Fungi.</title>
        <authorList>
            <consortium name="DOE Joint Genome Institute"/>
            <person name="Mondo S.J."/>
            <person name="Dannebaum R.O."/>
            <person name="Kuo R.C."/>
            <person name="Labutti K."/>
            <person name="Haridas S."/>
            <person name="Kuo A."/>
            <person name="Salamov A."/>
            <person name="Ahrendt S.R."/>
            <person name="Lipzen A."/>
            <person name="Sullivan W."/>
            <person name="Andreopoulos W.B."/>
            <person name="Clum A."/>
            <person name="Lindquist E."/>
            <person name="Daum C."/>
            <person name="Ramamoorthy G.K."/>
            <person name="Gryganskyi A."/>
            <person name="Culley D."/>
            <person name="Magnuson J.K."/>
            <person name="James T.Y."/>
            <person name="O'Malley M.A."/>
            <person name="Stajich J.E."/>
            <person name="Spatafora J.W."/>
            <person name="Visel A."/>
            <person name="Grigoriev I.V."/>
        </authorList>
    </citation>
    <scope>NUCLEOTIDE SEQUENCE [LARGE SCALE GENOMIC DNA]</scope>
    <source>
        <strain evidence="4 6">NRRL 3301</strain>
    </source>
</reference>
<feature type="compositionally biased region" description="Low complexity" evidence="2">
    <location>
        <begin position="174"/>
        <end position="186"/>
    </location>
</feature>
<evidence type="ECO:0000256" key="2">
    <source>
        <dbReference type="SAM" id="MobiDB-lite"/>
    </source>
</evidence>
<dbReference type="OrthoDB" id="2282478at2759"/>
<evidence type="ECO:0000313" key="3">
    <source>
        <dbReference type="EMBL" id="ORX55798.1"/>
    </source>
</evidence>
<sequence length="280" mass="31755">MPCFSCHHPQKQVLLKGTILKTKTETDILAALARCTPNRPLHVVKRQQHDDFCYVHFHNETHAATFYLFYAKQRRTVCEQLPTIIVRPALLPNKQPVAYDMTNVQTTLDRNSLCACQTTRATSSKQPTTPTPSTNECHVGDENDVALETQHHGEPDILPTELYDVDESETTRATSSKQPTTPTPSTNECHVGDENDVALETQHLGEPGILPTELYDVDESETPRPKNPSPHIDNTQHGWRLQLKHVIAGLKREIDEKDDELHRMKKKLKLLCEILEDSEM</sequence>
<keyword evidence="1" id="KW-0175">Coiled coil</keyword>
<feature type="region of interest" description="Disordered" evidence="2">
    <location>
        <begin position="218"/>
        <end position="237"/>
    </location>
</feature>
<evidence type="ECO:0000313" key="4">
    <source>
        <dbReference type="EMBL" id="ORX55800.1"/>
    </source>
</evidence>
<dbReference type="EMBL" id="MCGT01000011">
    <property type="protein sequence ID" value="ORX55801.1"/>
    <property type="molecule type" value="Genomic_DNA"/>
</dbReference>
<proteinExistence type="predicted"/>
<feature type="coiled-coil region" evidence="1">
    <location>
        <begin position="240"/>
        <end position="267"/>
    </location>
</feature>
<evidence type="ECO:0000256" key="1">
    <source>
        <dbReference type="SAM" id="Coils"/>
    </source>
</evidence>
<evidence type="ECO:0000313" key="6">
    <source>
        <dbReference type="Proteomes" id="UP000242146"/>
    </source>
</evidence>
<dbReference type="EMBL" id="MCGT01000011">
    <property type="protein sequence ID" value="ORX55800.1"/>
    <property type="molecule type" value="Genomic_DNA"/>
</dbReference>
<protein>
    <submittedName>
        <fullName evidence="4">Uncharacterized protein</fullName>
    </submittedName>
</protein>
<feature type="region of interest" description="Disordered" evidence="2">
    <location>
        <begin position="152"/>
        <end position="191"/>
    </location>
</feature>
<feature type="region of interest" description="Disordered" evidence="2">
    <location>
        <begin position="119"/>
        <end position="139"/>
    </location>
</feature>
<feature type="compositionally biased region" description="Low complexity" evidence="2">
    <location>
        <begin position="122"/>
        <end position="134"/>
    </location>
</feature>
<dbReference type="AlphaFoldDB" id="A0A1X2GKF0"/>
<name>A0A1X2GKF0_9FUNG</name>
<comment type="caution">
    <text evidence="4">The sequence shown here is derived from an EMBL/GenBank/DDBJ whole genome shotgun (WGS) entry which is preliminary data.</text>
</comment>
<gene>
    <name evidence="3" type="ORF">DM01DRAFT_1406957</name>
    <name evidence="4" type="ORF">DM01DRAFT_1406959</name>
    <name evidence="5" type="ORF">DM01DRAFT_1406960</name>
</gene>